<dbReference type="PANTHER" id="PTHR33112:SF12">
    <property type="entry name" value="HETEROKARYON INCOMPATIBILITY DOMAIN-CONTAINING PROTEIN"/>
    <property type="match status" value="1"/>
</dbReference>
<keyword evidence="4" id="KW-1185">Reference proteome</keyword>
<feature type="region of interest" description="Disordered" evidence="1">
    <location>
        <begin position="1"/>
        <end position="21"/>
    </location>
</feature>
<evidence type="ECO:0000256" key="1">
    <source>
        <dbReference type="SAM" id="MobiDB-lite"/>
    </source>
</evidence>
<dbReference type="PANTHER" id="PTHR33112">
    <property type="entry name" value="DOMAIN PROTEIN, PUTATIVE-RELATED"/>
    <property type="match status" value="1"/>
</dbReference>
<name>A0A9P4Y5U4_CRYP1</name>
<dbReference type="AlphaFoldDB" id="A0A9P4Y5U4"/>
<dbReference type="InterPro" id="IPR010730">
    <property type="entry name" value="HET"/>
</dbReference>
<accession>A0A9P4Y5U4</accession>
<reference evidence="3" key="1">
    <citation type="journal article" date="2020" name="Phytopathology">
        <title>Genome sequence of the chestnut blight fungus Cryphonectria parasitica EP155: A fundamental resource for an archetypical invasive plant pathogen.</title>
        <authorList>
            <person name="Crouch J.A."/>
            <person name="Dawe A."/>
            <person name="Aerts A."/>
            <person name="Barry K."/>
            <person name="Churchill A.C.L."/>
            <person name="Grimwood J."/>
            <person name="Hillman B."/>
            <person name="Milgroom M.G."/>
            <person name="Pangilinan J."/>
            <person name="Smith M."/>
            <person name="Salamov A."/>
            <person name="Schmutz J."/>
            <person name="Yadav J."/>
            <person name="Grigoriev I.V."/>
            <person name="Nuss D."/>
        </authorList>
    </citation>
    <scope>NUCLEOTIDE SEQUENCE</scope>
    <source>
        <strain evidence="3">EP155</strain>
    </source>
</reference>
<gene>
    <name evidence="3" type="ORF">M406DRAFT_69611</name>
</gene>
<dbReference type="OrthoDB" id="5428863at2759"/>
<dbReference type="EMBL" id="MU032346">
    <property type="protein sequence ID" value="KAF3767467.1"/>
    <property type="molecule type" value="Genomic_DNA"/>
</dbReference>
<dbReference type="Proteomes" id="UP000803844">
    <property type="component" value="Unassembled WGS sequence"/>
</dbReference>
<evidence type="ECO:0000259" key="2">
    <source>
        <dbReference type="Pfam" id="PF06985"/>
    </source>
</evidence>
<proteinExistence type="predicted"/>
<sequence>MARHPVDKSGSSNQRTGPNQQLCERCRPWDDLVSISSGINPLRLGYPIAGSVDSTLQSMLSNTHCLVCQALSKAIQTRLAHEQRTDPNLNVHDVLILNYGPYFLHSGCHEQASPDNGSGGSWMVDWSDPTCTRLRLIIKLDIFCSRGDDMLAPLYMTPQFCLRHARSKPTMLIGVDPWEVPYFDTSLLRSWIHTCDGIHGHEKIIQDAGTGPLPPDFRVIDVERMKVTRPVEPRGFVALSYMWQTTTYGGGMAVDIHDQLTRVNRTRLEAEGGLGSIHLPPIITDAIALCRSLGERYLWVDRLCIVQDDAESKHGQIGAMDTIYSTANFTIMAALDSRDGSAGLPGCSGRPRVSSVLLPPRACEGSRRGILPVGLRKVVDVCEWNKRGWTFQERLLSRRRLFITESQVIFQCSSGTAYEELSYLPRNRDAIILGDVQGVYPVDKQTADVRENMEKRRQHRLQMPGFEDLYSHDSRTVVDGWSISRYEIGAPTDLQTYFESVSDYTARQLSFPSDILNAFTGVANAFGRDLCTRMLFGLPERHLVHSLMWSRARVSNRPQTADDNSNNMGLVAVAGMPSYIPSWSWASAGHPADYNWSDDRHYSFKLTYVVPLVYLYVHDPSNSGGLRMLDQDERPWSEEDDWTSTDTWSDCPHTPAQKLAHRALDPATCAAAMRFLPGGALVFNTTTADLWVEQEARRNGTAKMGRIVAPATGETVGYLSGASAGWIASQQHSVVAAQRTTFKFVVLSAGVSNGRPWSGKSSSSSRAQSVRLLHVMLVEPVPGEPLAMRRVEVGFVNAEMWKSCAPRWETVVLC</sequence>
<evidence type="ECO:0000313" key="4">
    <source>
        <dbReference type="Proteomes" id="UP000803844"/>
    </source>
</evidence>
<dbReference type="RefSeq" id="XP_040778428.1">
    <property type="nucleotide sequence ID" value="XM_040925283.1"/>
</dbReference>
<feature type="domain" description="Heterokaryon incompatibility" evidence="2">
    <location>
        <begin position="236"/>
        <end position="393"/>
    </location>
</feature>
<feature type="compositionally biased region" description="Polar residues" evidence="1">
    <location>
        <begin position="9"/>
        <end position="21"/>
    </location>
</feature>
<evidence type="ECO:0000313" key="3">
    <source>
        <dbReference type="EMBL" id="KAF3767467.1"/>
    </source>
</evidence>
<protein>
    <recommendedName>
        <fullName evidence="2">Heterokaryon incompatibility domain-containing protein</fullName>
    </recommendedName>
</protein>
<dbReference type="Pfam" id="PF06985">
    <property type="entry name" value="HET"/>
    <property type="match status" value="1"/>
</dbReference>
<comment type="caution">
    <text evidence="3">The sequence shown here is derived from an EMBL/GenBank/DDBJ whole genome shotgun (WGS) entry which is preliminary data.</text>
</comment>
<organism evidence="3 4">
    <name type="scientific">Cryphonectria parasitica (strain ATCC 38755 / EP155)</name>
    <dbReference type="NCBI Taxonomy" id="660469"/>
    <lineage>
        <taxon>Eukaryota</taxon>
        <taxon>Fungi</taxon>
        <taxon>Dikarya</taxon>
        <taxon>Ascomycota</taxon>
        <taxon>Pezizomycotina</taxon>
        <taxon>Sordariomycetes</taxon>
        <taxon>Sordariomycetidae</taxon>
        <taxon>Diaporthales</taxon>
        <taxon>Cryphonectriaceae</taxon>
        <taxon>Cryphonectria-Endothia species complex</taxon>
        <taxon>Cryphonectria</taxon>
    </lineage>
</organism>
<dbReference type="GeneID" id="63842412"/>